<organism evidence="1 2">
    <name type="scientific">Rhodococcus oxybenzonivorans</name>
    <dbReference type="NCBI Taxonomy" id="1990687"/>
    <lineage>
        <taxon>Bacteria</taxon>
        <taxon>Bacillati</taxon>
        <taxon>Actinomycetota</taxon>
        <taxon>Actinomycetes</taxon>
        <taxon>Mycobacteriales</taxon>
        <taxon>Nocardiaceae</taxon>
        <taxon>Rhodococcus</taxon>
    </lineage>
</organism>
<dbReference type="GO" id="GO:0016874">
    <property type="term" value="F:ligase activity"/>
    <property type="evidence" value="ECO:0007669"/>
    <property type="project" value="UniProtKB-KW"/>
</dbReference>
<evidence type="ECO:0000313" key="2">
    <source>
        <dbReference type="Proteomes" id="UP001185863"/>
    </source>
</evidence>
<dbReference type="EMBL" id="JAWLUP010000094">
    <property type="protein sequence ID" value="MDV7267582.1"/>
    <property type="molecule type" value="Genomic_DNA"/>
</dbReference>
<feature type="non-terminal residue" evidence="1">
    <location>
        <position position="95"/>
    </location>
</feature>
<proteinExistence type="predicted"/>
<reference evidence="1" key="1">
    <citation type="submission" date="2023-10" db="EMBL/GenBank/DDBJ databases">
        <title>Development of a sustainable strategy for remediation of hydrocarbon-contaminated territories based on the waste exchange concept.</title>
        <authorList>
            <person name="Krivoruchko A."/>
        </authorList>
    </citation>
    <scope>NUCLEOTIDE SEQUENCE</scope>
    <source>
        <strain evidence="1">IEGM 68</strain>
    </source>
</reference>
<dbReference type="AlphaFoldDB" id="A0AAE4V3G4"/>
<protein>
    <submittedName>
        <fullName evidence="1">Carboxylate--amine ligase</fullName>
    </submittedName>
</protein>
<gene>
    <name evidence="1" type="ORF">R4315_23950</name>
</gene>
<dbReference type="Proteomes" id="UP001185863">
    <property type="component" value="Unassembled WGS sequence"/>
</dbReference>
<keyword evidence="1" id="KW-0436">Ligase</keyword>
<comment type="caution">
    <text evidence="1">The sequence shown here is derived from an EMBL/GenBank/DDBJ whole genome shotgun (WGS) entry which is preliminary data.</text>
</comment>
<evidence type="ECO:0000313" key="1">
    <source>
        <dbReference type="EMBL" id="MDV7267582.1"/>
    </source>
</evidence>
<name>A0AAE4V3G4_9NOCA</name>
<accession>A0AAE4V3G4</accession>
<sequence>MSEHVLVVGSGRDLPSRVRSALPGTQTSVICRLDFVAKLRQLTEHARVIAVRHDAPDEEWIALARAAHARHPFTRIATFGERDQDRCAAIGEALG</sequence>
<dbReference type="Gene3D" id="3.40.50.20">
    <property type="match status" value="1"/>
</dbReference>